<reference evidence="1" key="1">
    <citation type="journal article" date="2015" name="Nature">
        <title>Complex archaea that bridge the gap between prokaryotes and eukaryotes.</title>
        <authorList>
            <person name="Spang A."/>
            <person name="Saw J.H."/>
            <person name="Jorgensen S.L."/>
            <person name="Zaremba-Niedzwiedzka K."/>
            <person name="Martijn J."/>
            <person name="Lind A.E."/>
            <person name="van Eijk R."/>
            <person name="Schleper C."/>
            <person name="Guy L."/>
            <person name="Ettema T.J."/>
        </authorList>
    </citation>
    <scope>NUCLEOTIDE SEQUENCE</scope>
</reference>
<dbReference type="PANTHER" id="PTHR34597:SF3">
    <property type="entry name" value="OUTER MEMBRANE TRANSPORTER CDIB"/>
    <property type="match status" value="1"/>
</dbReference>
<comment type="caution">
    <text evidence="1">The sequence shown here is derived from an EMBL/GenBank/DDBJ whole genome shotgun (WGS) entry which is preliminary data.</text>
</comment>
<protein>
    <recommendedName>
        <fullName evidence="2">Polypeptide-transport-associated ShlB-type domain-containing protein</fullName>
    </recommendedName>
</protein>
<dbReference type="AlphaFoldDB" id="A0A0F9CF98"/>
<dbReference type="InterPro" id="IPR051544">
    <property type="entry name" value="TPS_OM_transporter"/>
</dbReference>
<accession>A0A0F9CF98</accession>
<proteinExistence type="predicted"/>
<evidence type="ECO:0000313" key="1">
    <source>
        <dbReference type="EMBL" id="KKL25117.1"/>
    </source>
</evidence>
<dbReference type="GO" id="GO:0008320">
    <property type="term" value="F:protein transmembrane transporter activity"/>
    <property type="evidence" value="ECO:0007669"/>
    <property type="project" value="TreeGrafter"/>
</dbReference>
<organism evidence="1">
    <name type="scientific">marine sediment metagenome</name>
    <dbReference type="NCBI Taxonomy" id="412755"/>
    <lineage>
        <taxon>unclassified sequences</taxon>
        <taxon>metagenomes</taxon>
        <taxon>ecological metagenomes</taxon>
    </lineage>
</organism>
<dbReference type="GO" id="GO:0046819">
    <property type="term" value="P:protein secretion by the type V secretion system"/>
    <property type="evidence" value="ECO:0007669"/>
    <property type="project" value="TreeGrafter"/>
</dbReference>
<dbReference type="GO" id="GO:0098046">
    <property type="term" value="C:type V protein secretion system complex"/>
    <property type="evidence" value="ECO:0007669"/>
    <property type="project" value="TreeGrafter"/>
</dbReference>
<name>A0A0F9CF98_9ZZZZ</name>
<sequence>MDRMPGLTKAKFYFLSCILFCVLTGDVIAEPVDVRESIKTESQVELEEKATEKPEVKRPRAAEKISDEEIAQLDLPADTTTVMTASELRITGNTLVTTEELLSGIGAIYNNSNLPLLKADSSNLYDFRTVLEIIESPGQERSVSARTILGLTRCLLGIYKAKGFSGILVSVPPSALEGGELRNNVLLIAVTEASITSVTTNYYTPDNEIVEEGYLKSSFLQKWSPIEVGKVAKEKKLNDFVNLLNINPDRYVSATVSKGAEPGTLAVGYNIYEANPWHYFLQIDNAGTKDRQWTPRAGVINTN</sequence>
<dbReference type="EMBL" id="LAZR01036335">
    <property type="protein sequence ID" value="KKL25117.1"/>
    <property type="molecule type" value="Genomic_DNA"/>
</dbReference>
<dbReference type="PANTHER" id="PTHR34597">
    <property type="entry name" value="SLR1661 PROTEIN"/>
    <property type="match status" value="1"/>
</dbReference>
<gene>
    <name evidence="1" type="ORF">LCGC14_2408540</name>
</gene>
<feature type="non-terminal residue" evidence="1">
    <location>
        <position position="303"/>
    </location>
</feature>
<evidence type="ECO:0008006" key="2">
    <source>
        <dbReference type="Google" id="ProtNLM"/>
    </source>
</evidence>